<proteinExistence type="predicted"/>
<dbReference type="OrthoDB" id="6161304at2759"/>
<comment type="caution">
    <text evidence="2">The sequence shown here is derived from an EMBL/GenBank/DDBJ whole genome shotgun (WGS) entry which is preliminary data.</text>
</comment>
<evidence type="ECO:0000313" key="3">
    <source>
        <dbReference type="Proteomes" id="UP000683360"/>
    </source>
</evidence>
<feature type="domain" description="Apple" evidence="1">
    <location>
        <begin position="97"/>
        <end position="190"/>
    </location>
</feature>
<reference evidence="2" key="1">
    <citation type="submission" date="2021-03" db="EMBL/GenBank/DDBJ databases">
        <authorList>
            <person name="Bekaert M."/>
        </authorList>
    </citation>
    <scope>NUCLEOTIDE SEQUENCE</scope>
</reference>
<dbReference type="PROSITE" id="PS50948">
    <property type="entry name" value="PAN"/>
    <property type="match status" value="1"/>
</dbReference>
<accession>A0A8S3TNX5</accession>
<dbReference type="Proteomes" id="UP000683360">
    <property type="component" value="Unassembled WGS sequence"/>
</dbReference>
<dbReference type="Gene3D" id="3.50.4.10">
    <property type="entry name" value="Hepatocyte Growth Factor"/>
    <property type="match status" value="1"/>
</dbReference>
<name>A0A8S3TNX5_MYTED</name>
<dbReference type="Pfam" id="PF00024">
    <property type="entry name" value="PAN_1"/>
    <property type="match status" value="1"/>
</dbReference>
<keyword evidence="3" id="KW-1185">Reference proteome</keyword>
<dbReference type="EMBL" id="CAJPWZ010002318">
    <property type="protein sequence ID" value="CAG2235368.1"/>
    <property type="molecule type" value="Genomic_DNA"/>
</dbReference>
<sequence length="384" mass="43765">MYRFMILKVKVAMYKDSVMVMNMVFNNTDTGLNTDWYSQDHLAYSSYTDMTTFGITYNFFSIQGDEAIERRFYINNNYNGCPFDMGWIAVFDYGFTCSYDIGLQYPAFAYMTNNIMGQWDLKAFQLADALAIYIQNTNKCASYCLADIACVSANYNFVTNQCQLSTKSPLDETASVVEDNEWKVLFCKKDLPPNSWELIFRGTPGTGVKLYDSYVGTVSLPTHEVGCQLPVTHNLTCTTHYRDPILDIWSSQSILKVKVAMYKDNVMVMNMVFNNTDTGLNTDWYSPDHLVYSSYTDMTTVGITYNFFSIKGDEPVGRRFYINKNYGGCAVDVGWIAVYDSGPGCTYENGLQYPAFAYMPNNIMGQWDLKTFQLADALAIYIQK</sequence>
<evidence type="ECO:0000259" key="1">
    <source>
        <dbReference type="PROSITE" id="PS50948"/>
    </source>
</evidence>
<organism evidence="2 3">
    <name type="scientific">Mytilus edulis</name>
    <name type="common">Blue mussel</name>
    <dbReference type="NCBI Taxonomy" id="6550"/>
    <lineage>
        <taxon>Eukaryota</taxon>
        <taxon>Metazoa</taxon>
        <taxon>Spiralia</taxon>
        <taxon>Lophotrochozoa</taxon>
        <taxon>Mollusca</taxon>
        <taxon>Bivalvia</taxon>
        <taxon>Autobranchia</taxon>
        <taxon>Pteriomorphia</taxon>
        <taxon>Mytilida</taxon>
        <taxon>Mytiloidea</taxon>
        <taxon>Mytilidae</taxon>
        <taxon>Mytilinae</taxon>
        <taxon>Mytilus</taxon>
    </lineage>
</organism>
<protein>
    <recommendedName>
        <fullName evidence="1">Apple domain-containing protein</fullName>
    </recommendedName>
</protein>
<gene>
    <name evidence="2" type="ORF">MEDL_47957</name>
</gene>
<dbReference type="SUPFAM" id="SSF57414">
    <property type="entry name" value="Hairpin loop containing domain-like"/>
    <property type="match status" value="1"/>
</dbReference>
<evidence type="ECO:0000313" key="2">
    <source>
        <dbReference type="EMBL" id="CAG2235368.1"/>
    </source>
</evidence>
<dbReference type="InterPro" id="IPR003609">
    <property type="entry name" value="Pan_app"/>
</dbReference>
<dbReference type="AlphaFoldDB" id="A0A8S3TNX5"/>